<evidence type="ECO:0000256" key="1">
    <source>
        <dbReference type="SAM" id="MobiDB-lite"/>
    </source>
</evidence>
<reference evidence="3" key="1">
    <citation type="submission" date="2022-11" db="UniProtKB">
        <authorList>
            <consortium name="WormBaseParasite"/>
        </authorList>
    </citation>
    <scope>IDENTIFICATION</scope>
</reference>
<accession>A0A914ZAP1</accession>
<proteinExistence type="predicted"/>
<evidence type="ECO:0000313" key="3">
    <source>
        <dbReference type="WBParaSite" id="PSU_v2.g8980.t1"/>
    </source>
</evidence>
<name>A0A914ZAP1_9BILA</name>
<protein>
    <submittedName>
        <fullName evidence="3">Uncharacterized protein</fullName>
    </submittedName>
</protein>
<dbReference type="AlphaFoldDB" id="A0A914ZAP1"/>
<dbReference type="Proteomes" id="UP000887577">
    <property type="component" value="Unplaced"/>
</dbReference>
<evidence type="ECO:0000313" key="2">
    <source>
        <dbReference type="Proteomes" id="UP000887577"/>
    </source>
</evidence>
<keyword evidence="2" id="KW-1185">Reference proteome</keyword>
<feature type="region of interest" description="Disordered" evidence="1">
    <location>
        <begin position="226"/>
        <end position="260"/>
    </location>
</feature>
<dbReference type="WBParaSite" id="PSU_v2.g8980.t1">
    <property type="protein sequence ID" value="PSU_v2.g8980.t1"/>
    <property type="gene ID" value="PSU_v2.g8980"/>
</dbReference>
<organism evidence="2 3">
    <name type="scientific">Panagrolaimus superbus</name>
    <dbReference type="NCBI Taxonomy" id="310955"/>
    <lineage>
        <taxon>Eukaryota</taxon>
        <taxon>Metazoa</taxon>
        <taxon>Ecdysozoa</taxon>
        <taxon>Nematoda</taxon>
        <taxon>Chromadorea</taxon>
        <taxon>Rhabditida</taxon>
        <taxon>Tylenchina</taxon>
        <taxon>Panagrolaimomorpha</taxon>
        <taxon>Panagrolaimoidea</taxon>
        <taxon>Panagrolaimidae</taxon>
        <taxon>Panagrolaimus</taxon>
    </lineage>
</organism>
<sequence>MEISFLLFFQSTIAPLKPTLPLQVVASRIYQLLEAELTNSALEYDEEMRQIREDFKNKPWITEEFITKVEKVVPQRKLKRKEVIVTEVPASYEDEIYHSIAPERKKKRPNAELISAIKDVVRKFKASLDRTGVQDDVRQMSTQLESTWNDLRRGINRSWTAFRQSAETALLSPSLTTSASLSQHPSSLILSPPPPPSLGAILPPPPPGTTLLTGEPYPYIITSAHLHHQQHQQQQQQMKQKFMKDSNNNGDKEDTNNNDNNNTNMFLQNDINSNNNNNNNNGNGKVVIDTMLFNGSGKSQSKLESWIERAQQMLADSVSEDDVKALLEAQKGNQKIAKNPAAIFPKEKPNKSSNVIKAEKINPKFNNEFNHTK</sequence>